<feature type="repeat" description="CXXCXGXG motif" evidence="6">
    <location>
        <begin position="188"/>
        <end position="195"/>
    </location>
</feature>
<sequence length="375" mass="41906">MRSGHKDYYAILGVSRDATPEEIKQAYRRLVKEWHPDLHPENRQAAEERFKEIQEAYEVLSDPQKRRQYDLYGTAEPTLTAPSWATADPFADLFQMVDEFFGVREPHRRRTTRTERGEDVEVVLTLTLEEAFQGGEKELTVEIWDTCPDCAGTGVLGGYRRCLECHGSGRIAYTRQMQGVFFRSITTCPTCQGTGEVPGQVCAECRGVGRVPTQRKVKLQVPPGVEDGTVFRLPGQGNAGKAGGPAGDLYVTVQITPHPIFRREGVHLHIDLPLTFPQLALGDVVTVPTLDGHAEVTVPPGTQPGTVLKVPRKGFISMKSGRRGDLFVHVQVTVPTELTEEQRKLLRQLAKTMGVNPKGAEPSWWERIKEHFRKA</sequence>
<dbReference type="NCBIfam" id="NF008035">
    <property type="entry name" value="PRK10767.1"/>
    <property type="match status" value="1"/>
</dbReference>
<dbReference type="PROSITE" id="PS50076">
    <property type="entry name" value="DNAJ_2"/>
    <property type="match status" value="1"/>
</dbReference>
<comment type="caution">
    <text evidence="10">The sequence shown here is derived from an EMBL/GenBank/DDBJ whole genome shotgun (WGS) entry which is preliminary data.</text>
</comment>
<feature type="domain" description="J" evidence="8">
    <location>
        <begin position="7"/>
        <end position="73"/>
    </location>
</feature>
<keyword evidence="4 6" id="KW-0862">Zinc</keyword>
<feature type="binding site" evidence="6">
    <location>
        <position position="205"/>
    </location>
    <ligand>
        <name>Zn(2+)</name>
        <dbReference type="ChEBI" id="CHEBI:29105"/>
        <label>1</label>
    </ligand>
</feature>
<evidence type="ECO:0000256" key="1">
    <source>
        <dbReference type="ARBA" id="ARBA00022723"/>
    </source>
</evidence>
<dbReference type="SUPFAM" id="SSF46565">
    <property type="entry name" value="Chaperone J-domain"/>
    <property type="match status" value="1"/>
</dbReference>
<feature type="binding site" evidence="6">
    <location>
        <position position="162"/>
    </location>
    <ligand>
        <name>Zn(2+)</name>
        <dbReference type="ChEBI" id="CHEBI:29105"/>
        <label>2</label>
    </ligand>
</feature>
<keyword evidence="5 6" id="KW-0143">Chaperone</keyword>
<dbReference type="AlphaFoldDB" id="A0A2H5XC20"/>
<dbReference type="PRINTS" id="PR00625">
    <property type="entry name" value="JDOMAIN"/>
</dbReference>
<dbReference type="SUPFAM" id="SSF49493">
    <property type="entry name" value="HSP40/DnaJ peptide-binding domain"/>
    <property type="match status" value="2"/>
</dbReference>
<dbReference type="GO" id="GO:0009408">
    <property type="term" value="P:response to heat"/>
    <property type="evidence" value="ECO:0007669"/>
    <property type="project" value="InterPro"/>
</dbReference>
<organism evidence="10 11">
    <name type="scientific">Candidatus Fervidibacter japonicus</name>
    <dbReference type="NCBI Taxonomy" id="2035412"/>
    <lineage>
        <taxon>Bacteria</taxon>
        <taxon>Candidatus Fervidibacterota</taxon>
        <taxon>Candidatus Fervidibacter</taxon>
    </lineage>
</organism>
<dbReference type="Pfam" id="PF00226">
    <property type="entry name" value="DnaJ"/>
    <property type="match status" value="1"/>
</dbReference>
<reference evidence="11" key="1">
    <citation type="submission" date="2017-09" db="EMBL/GenBank/DDBJ databases">
        <title>Metaegenomics of thermophilic ammonia-oxidizing enrichment culture.</title>
        <authorList>
            <person name="Kato S."/>
            <person name="Suzuki K."/>
        </authorList>
    </citation>
    <scope>NUCLEOTIDE SEQUENCE [LARGE SCALE GENOMIC DNA]</scope>
</reference>
<name>A0A2H5XC20_9BACT</name>
<evidence type="ECO:0000256" key="6">
    <source>
        <dbReference type="HAMAP-Rule" id="MF_01152"/>
    </source>
</evidence>
<evidence type="ECO:0000259" key="9">
    <source>
        <dbReference type="PROSITE" id="PS51188"/>
    </source>
</evidence>
<dbReference type="Gene3D" id="6.20.20.10">
    <property type="match status" value="2"/>
</dbReference>
<dbReference type="InterPro" id="IPR008971">
    <property type="entry name" value="HSP40/DnaJ_pept-bd"/>
</dbReference>
<dbReference type="GO" id="GO:0042026">
    <property type="term" value="P:protein refolding"/>
    <property type="evidence" value="ECO:0007669"/>
    <property type="project" value="TreeGrafter"/>
</dbReference>
<keyword evidence="3 6" id="KW-0863">Zinc-finger</keyword>
<dbReference type="InterPro" id="IPR036410">
    <property type="entry name" value="HSP_DnaJ_Cys-rich_dom_sf"/>
</dbReference>
<dbReference type="GO" id="GO:0031072">
    <property type="term" value="F:heat shock protein binding"/>
    <property type="evidence" value="ECO:0007669"/>
    <property type="project" value="InterPro"/>
</dbReference>
<evidence type="ECO:0000259" key="8">
    <source>
        <dbReference type="PROSITE" id="PS50076"/>
    </source>
</evidence>
<dbReference type="GO" id="GO:0006260">
    <property type="term" value="P:DNA replication"/>
    <property type="evidence" value="ECO:0007669"/>
    <property type="project" value="UniProtKB-KW"/>
</dbReference>
<dbReference type="SUPFAM" id="SSF57938">
    <property type="entry name" value="DnaJ/Hsp40 cysteine-rich domain"/>
    <property type="match status" value="1"/>
</dbReference>
<evidence type="ECO:0000256" key="2">
    <source>
        <dbReference type="ARBA" id="ARBA00022737"/>
    </source>
</evidence>
<evidence type="ECO:0000256" key="5">
    <source>
        <dbReference type="ARBA" id="ARBA00023186"/>
    </source>
</evidence>
<dbReference type="CDD" id="cd10747">
    <property type="entry name" value="DnaJ_C"/>
    <property type="match status" value="1"/>
</dbReference>
<feature type="binding site" evidence="6">
    <location>
        <position position="165"/>
    </location>
    <ligand>
        <name>Zn(2+)</name>
        <dbReference type="ChEBI" id="CHEBI:29105"/>
        <label>2</label>
    </ligand>
</feature>
<dbReference type="CDD" id="cd06257">
    <property type="entry name" value="DnaJ"/>
    <property type="match status" value="1"/>
</dbReference>
<feature type="domain" description="CR-type" evidence="9">
    <location>
        <begin position="134"/>
        <end position="214"/>
    </location>
</feature>
<evidence type="ECO:0000313" key="11">
    <source>
        <dbReference type="Proteomes" id="UP000236173"/>
    </source>
</evidence>
<gene>
    <name evidence="10" type="primary">dnaJ_2</name>
    <name evidence="6" type="synonym">dnaJ</name>
    <name evidence="10" type="ORF">HRbin17_01240</name>
</gene>
<protein>
    <recommendedName>
        <fullName evidence="6">Chaperone protein DnaJ</fullName>
    </recommendedName>
</protein>
<feature type="repeat" description="CXXCXGXG motif" evidence="6">
    <location>
        <begin position="162"/>
        <end position="169"/>
    </location>
</feature>
<dbReference type="SMART" id="SM00271">
    <property type="entry name" value="DnaJ"/>
    <property type="match status" value="1"/>
</dbReference>
<dbReference type="InterPro" id="IPR018253">
    <property type="entry name" value="DnaJ_domain_CS"/>
</dbReference>
<keyword evidence="6" id="KW-0235">DNA replication</keyword>
<dbReference type="GO" id="GO:0008270">
    <property type="term" value="F:zinc ion binding"/>
    <property type="evidence" value="ECO:0007669"/>
    <property type="project" value="UniProtKB-UniRule"/>
</dbReference>
<feature type="binding site" evidence="6">
    <location>
        <position position="191"/>
    </location>
    <ligand>
        <name>Zn(2+)</name>
        <dbReference type="ChEBI" id="CHEBI:29105"/>
        <label>2</label>
    </ligand>
</feature>
<comment type="similarity">
    <text evidence="6">Belongs to the DnaJ family.</text>
</comment>
<dbReference type="Proteomes" id="UP000236173">
    <property type="component" value="Unassembled WGS sequence"/>
</dbReference>
<feature type="repeat" description="CXXCXGXG motif" evidence="6">
    <location>
        <begin position="202"/>
        <end position="209"/>
    </location>
</feature>
<dbReference type="PANTHER" id="PTHR43096:SF52">
    <property type="entry name" value="DNAJ HOMOLOG 1, MITOCHONDRIAL-RELATED"/>
    <property type="match status" value="1"/>
</dbReference>
<dbReference type="Gene3D" id="2.60.260.20">
    <property type="entry name" value="Urease metallochaperone UreE, N-terminal domain"/>
    <property type="match status" value="2"/>
</dbReference>
<feature type="binding site" evidence="6">
    <location>
        <position position="188"/>
    </location>
    <ligand>
        <name>Zn(2+)</name>
        <dbReference type="ChEBI" id="CHEBI:29105"/>
        <label>2</label>
    </ligand>
</feature>
<dbReference type="PROSITE" id="PS51188">
    <property type="entry name" value="ZF_CR"/>
    <property type="match status" value="1"/>
</dbReference>
<proteinExistence type="inferred from homology"/>
<comment type="cofactor">
    <cofactor evidence="6">
        <name>Zn(2+)</name>
        <dbReference type="ChEBI" id="CHEBI:29105"/>
    </cofactor>
    <text evidence="6">Binds 2 Zn(2+) ions per monomer.</text>
</comment>
<keyword evidence="2 6" id="KW-0677">Repeat</keyword>
<dbReference type="GO" id="GO:0005524">
    <property type="term" value="F:ATP binding"/>
    <property type="evidence" value="ECO:0007669"/>
    <property type="project" value="InterPro"/>
</dbReference>
<comment type="domain">
    <text evidence="6">The J domain is necessary and sufficient to stimulate DnaK ATPase activity. Zinc center 1 plays an important role in the autonomous, DnaK-independent chaperone activity of DnaJ. Zinc center 2 is essential for interaction with DnaK and for DnaJ activity.</text>
</comment>
<dbReference type="NCBIfam" id="TIGR02349">
    <property type="entry name" value="DnaJ_bact"/>
    <property type="match status" value="1"/>
</dbReference>
<keyword evidence="6" id="KW-0963">Cytoplasm</keyword>
<evidence type="ECO:0000256" key="4">
    <source>
        <dbReference type="ARBA" id="ARBA00022833"/>
    </source>
</evidence>
<accession>A0A2H5XC20</accession>
<dbReference type="FunFam" id="2.10.230.10:FF:000001">
    <property type="entry name" value="DnaJ subfamily A member 2"/>
    <property type="match status" value="1"/>
</dbReference>
<evidence type="ECO:0000256" key="7">
    <source>
        <dbReference type="PROSITE-ProRule" id="PRU00546"/>
    </source>
</evidence>
<dbReference type="PANTHER" id="PTHR43096">
    <property type="entry name" value="DNAJ HOMOLOG 1, MITOCHONDRIAL-RELATED"/>
    <property type="match status" value="1"/>
</dbReference>
<dbReference type="HAMAP" id="MF_01152">
    <property type="entry name" value="DnaJ"/>
    <property type="match status" value="1"/>
</dbReference>
<dbReference type="InterPro" id="IPR001305">
    <property type="entry name" value="HSP_DnaJ_Cys-rich_dom"/>
</dbReference>
<dbReference type="InterPro" id="IPR002939">
    <property type="entry name" value="DnaJ_C"/>
</dbReference>
<feature type="binding site" evidence="6">
    <location>
        <position position="202"/>
    </location>
    <ligand>
        <name>Zn(2+)</name>
        <dbReference type="ChEBI" id="CHEBI:29105"/>
        <label>1</label>
    </ligand>
</feature>
<dbReference type="CDD" id="cd10719">
    <property type="entry name" value="DnaJ_zf"/>
    <property type="match status" value="1"/>
</dbReference>
<keyword evidence="6" id="KW-0346">Stress response</keyword>
<feature type="repeat" description="CXXCXGXG motif" evidence="6">
    <location>
        <begin position="147"/>
        <end position="154"/>
    </location>
</feature>
<dbReference type="PROSITE" id="PS00636">
    <property type="entry name" value="DNAJ_1"/>
    <property type="match status" value="1"/>
</dbReference>
<keyword evidence="1 6" id="KW-0479">Metal-binding</keyword>
<dbReference type="InterPro" id="IPR012724">
    <property type="entry name" value="DnaJ"/>
</dbReference>
<evidence type="ECO:0000313" key="10">
    <source>
        <dbReference type="EMBL" id="GBC98726.1"/>
    </source>
</evidence>
<dbReference type="Pfam" id="PF01556">
    <property type="entry name" value="DnaJ_C"/>
    <property type="match status" value="1"/>
</dbReference>
<dbReference type="GO" id="GO:0051082">
    <property type="term" value="F:unfolded protein binding"/>
    <property type="evidence" value="ECO:0007669"/>
    <property type="project" value="UniProtKB-UniRule"/>
</dbReference>
<dbReference type="Gene3D" id="1.10.287.110">
    <property type="entry name" value="DnaJ domain"/>
    <property type="match status" value="1"/>
</dbReference>
<comment type="subunit">
    <text evidence="6">Homodimer.</text>
</comment>
<feature type="binding site" evidence="6">
    <location>
        <position position="147"/>
    </location>
    <ligand>
        <name>Zn(2+)</name>
        <dbReference type="ChEBI" id="CHEBI:29105"/>
        <label>1</label>
    </ligand>
</feature>
<dbReference type="InterPro" id="IPR036869">
    <property type="entry name" value="J_dom_sf"/>
</dbReference>
<dbReference type="InterPro" id="IPR001623">
    <property type="entry name" value="DnaJ_domain"/>
</dbReference>
<feature type="binding site" evidence="6">
    <location>
        <position position="150"/>
    </location>
    <ligand>
        <name>Zn(2+)</name>
        <dbReference type="ChEBI" id="CHEBI:29105"/>
        <label>1</label>
    </ligand>
</feature>
<dbReference type="EMBL" id="BEHT01000014">
    <property type="protein sequence ID" value="GBC98726.1"/>
    <property type="molecule type" value="Genomic_DNA"/>
</dbReference>
<evidence type="ECO:0000256" key="3">
    <source>
        <dbReference type="ARBA" id="ARBA00022771"/>
    </source>
</evidence>
<feature type="zinc finger region" description="CR-type" evidence="7">
    <location>
        <begin position="134"/>
        <end position="214"/>
    </location>
</feature>
<comment type="function">
    <text evidence="6">Participates actively in the response to hyperosmotic and heat shock by preventing the aggregation of stress-denatured proteins and by disaggregating proteins, also in an autonomous, DnaK-independent fashion. Unfolded proteins bind initially to DnaJ; upon interaction with the DnaJ-bound protein, DnaK hydrolyzes its bound ATP, resulting in the formation of a stable complex. GrpE releases ADP from DnaK; ATP binding to DnaK triggers the release of the substrate protein, thus completing the reaction cycle. Several rounds of ATP-dependent interactions between DnaJ, DnaK and GrpE are required for fully efficient folding. Also involved, together with DnaK and GrpE, in the DNA replication of plasmids through activation of initiation proteins.</text>
</comment>
<comment type="subcellular location">
    <subcellularLocation>
        <location evidence="6">Cytoplasm</location>
    </subcellularLocation>
</comment>
<dbReference type="FunFam" id="2.60.260.20:FF:000005">
    <property type="entry name" value="Chaperone protein dnaJ 1, mitochondrial"/>
    <property type="match status" value="1"/>
</dbReference>
<dbReference type="Pfam" id="PF00684">
    <property type="entry name" value="DnaJ_CXXCXGXG"/>
    <property type="match status" value="1"/>
</dbReference>
<dbReference type="GO" id="GO:0005737">
    <property type="term" value="C:cytoplasm"/>
    <property type="evidence" value="ECO:0007669"/>
    <property type="project" value="UniProtKB-SubCell"/>
</dbReference>